<dbReference type="AlphaFoldDB" id="A0A6L2MRX3"/>
<organism evidence="1">
    <name type="scientific">Tanacetum cinerariifolium</name>
    <name type="common">Dalmatian daisy</name>
    <name type="synonym">Chrysanthemum cinerariifolium</name>
    <dbReference type="NCBI Taxonomy" id="118510"/>
    <lineage>
        <taxon>Eukaryota</taxon>
        <taxon>Viridiplantae</taxon>
        <taxon>Streptophyta</taxon>
        <taxon>Embryophyta</taxon>
        <taxon>Tracheophyta</taxon>
        <taxon>Spermatophyta</taxon>
        <taxon>Magnoliopsida</taxon>
        <taxon>eudicotyledons</taxon>
        <taxon>Gunneridae</taxon>
        <taxon>Pentapetalae</taxon>
        <taxon>asterids</taxon>
        <taxon>campanulids</taxon>
        <taxon>Asterales</taxon>
        <taxon>Asteraceae</taxon>
        <taxon>Asteroideae</taxon>
        <taxon>Anthemideae</taxon>
        <taxon>Anthemidinae</taxon>
        <taxon>Tanacetum</taxon>
    </lineage>
</organism>
<sequence length="188" mass="21328">MSVHPKEVPVNIFMSLLQRWSSGCSPPQVMMSLLDFKEHLEDDSLNLNKFSDLMRSSLDFNANFYNSLGRASNRCSSSISKTRGVVIIHSKNRVLTGMELTESEFMWWRLRECMAEKCVESSGRLIERDCKESTNIFSQGIAFAITSYESCSSWHLIRIELRGVEIHICTFLEGVVIDCGATVLTSKD</sequence>
<gene>
    <name evidence="1" type="ORF">Tci_048075</name>
</gene>
<comment type="caution">
    <text evidence="1">The sequence shown here is derived from an EMBL/GenBank/DDBJ whole genome shotgun (WGS) entry which is preliminary data.</text>
</comment>
<name>A0A6L2MRX3_TANCI</name>
<dbReference type="EMBL" id="BKCJ010007212">
    <property type="protein sequence ID" value="GEU76097.1"/>
    <property type="molecule type" value="Genomic_DNA"/>
</dbReference>
<evidence type="ECO:0000313" key="1">
    <source>
        <dbReference type="EMBL" id="GEU76097.1"/>
    </source>
</evidence>
<proteinExistence type="predicted"/>
<reference evidence="1" key="1">
    <citation type="journal article" date="2019" name="Sci. Rep.">
        <title>Draft genome of Tanacetum cinerariifolium, the natural source of mosquito coil.</title>
        <authorList>
            <person name="Yamashiro T."/>
            <person name="Shiraishi A."/>
            <person name="Satake H."/>
            <person name="Nakayama K."/>
        </authorList>
    </citation>
    <scope>NUCLEOTIDE SEQUENCE</scope>
</reference>
<protein>
    <submittedName>
        <fullName evidence="1">Uncharacterized protein</fullName>
    </submittedName>
</protein>
<accession>A0A6L2MRX3</accession>